<dbReference type="AlphaFoldDB" id="A0A1I3FSF5"/>
<protein>
    <submittedName>
        <fullName evidence="1">BNR repeat-containing family member</fullName>
    </submittedName>
</protein>
<keyword evidence="2" id="KW-1185">Reference proteome</keyword>
<dbReference type="OrthoDB" id="6381507at2"/>
<dbReference type="PROSITE" id="PS51318">
    <property type="entry name" value="TAT"/>
    <property type="match status" value="1"/>
</dbReference>
<sequence length="460" mass="52164">MDISRRKFIVSSSVLGVGMVASPMISGKGTSMAGKPALTMLLFAVLLLSAVSGFAQRSGEDYPIVSHDAAWCWFSDPRAVYHAGTHEQVYFGYISSQGDVVIGANDFLTHEITTFVLHERLQVDDHNVPSILILPDGHILVFYTEHNGRFFMRKSKRPADIREWSDERIIPFGGDRITYSHPVMLAGEQNRIYVFWRGSDWQQTFAYSDDQGDTWSEPHVLIASKGTKNRPYLKVSSDGLSRIDLVFTDGHPGVEPTNSVYHMYYEKGVFYQTDGRLLTKMDQLPILRESVDKVYDGKQNGVRSWIADVALGDDGKPVVCYTTFPEDTDHRYHYASWDGDRWMDEEICKAGGWMPRVAPGEAVREPHYSGGLVIDHSDVSSVYLSREIGGYFELEHWKKGTTGWDTTPLTVHSSTHNVRPYAVKLPAGRPPVVLWMTGHYNHYTKFDTMLRIHRSNREKE</sequence>
<dbReference type="Proteomes" id="UP000198670">
    <property type="component" value="Unassembled WGS sequence"/>
</dbReference>
<evidence type="ECO:0000313" key="2">
    <source>
        <dbReference type="Proteomes" id="UP000198670"/>
    </source>
</evidence>
<dbReference type="Gene3D" id="2.120.10.10">
    <property type="match status" value="1"/>
</dbReference>
<dbReference type="SUPFAM" id="SSF50939">
    <property type="entry name" value="Sialidases"/>
    <property type="match status" value="1"/>
</dbReference>
<dbReference type="Pfam" id="PF15892">
    <property type="entry name" value="BNR_4"/>
    <property type="match status" value="1"/>
</dbReference>
<evidence type="ECO:0000313" key="1">
    <source>
        <dbReference type="EMBL" id="SFI14094.1"/>
    </source>
</evidence>
<dbReference type="STRING" id="1477437.SAMN05444682_102474"/>
<name>A0A1I3FSF5_9SPHI</name>
<proteinExistence type="predicted"/>
<dbReference type="InterPro" id="IPR006311">
    <property type="entry name" value="TAT_signal"/>
</dbReference>
<organism evidence="1 2">
    <name type="scientific">Parapedobacter indicus</name>
    <dbReference type="NCBI Taxonomy" id="1477437"/>
    <lineage>
        <taxon>Bacteria</taxon>
        <taxon>Pseudomonadati</taxon>
        <taxon>Bacteroidota</taxon>
        <taxon>Sphingobacteriia</taxon>
        <taxon>Sphingobacteriales</taxon>
        <taxon>Sphingobacteriaceae</taxon>
        <taxon>Parapedobacter</taxon>
    </lineage>
</organism>
<dbReference type="EMBL" id="FOQO01000002">
    <property type="protein sequence ID" value="SFI14094.1"/>
    <property type="molecule type" value="Genomic_DNA"/>
</dbReference>
<reference evidence="1 2" key="1">
    <citation type="submission" date="2016-10" db="EMBL/GenBank/DDBJ databases">
        <authorList>
            <person name="de Groot N.N."/>
        </authorList>
    </citation>
    <scope>NUCLEOTIDE SEQUENCE [LARGE SCALE GENOMIC DNA]</scope>
    <source>
        <strain evidence="1 2">RK1</strain>
    </source>
</reference>
<gene>
    <name evidence="1" type="ORF">SAMN05444682_102474</name>
</gene>
<dbReference type="RefSeq" id="WP_090625507.1">
    <property type="nucleotide sequence ID" value="NZ_FOQO01000002.1"/>
</dbReference>
<dbReference type="InterPro" id="IPR036278">
    <property type="entry name" value="Sialidase_sf"/>
</dbReference>
<accession>A0A1I3FSF5</accession>
<dbReference type="CDD" id="cd15482">
    <property type="entry name" value="Sialidase_non-viral"/>
    <property type="match status" value="1"/>
</dbReference>